<comment type="caution">
    <text evidence="4">The sequence shown here is derived from an EMBL/GenBank/DDBJ whole genome shotgun (WGS) entry which is preliminary data.</text>
</comment>
<name>A0ABN9L9A7_9NEOB</name>
<organism evidence="4 5">
    <name type="scientific">Ranitomeya imitator</name>
    <name type="common">mimic poison frog</name>
    <dbReference type="NCBI Taxonomy" id="111125"/>
    <lineage>
        <taxon>Eukaryota</taxon>
        <taxon>Metazoa</taxon>
        <taxon>Chordata</taxon>
        <taxon>Craniata</taxon>
        <taxon>Vertebrata</taxon>
        <taxon>Euteleostomi</taxon>
        <taxon>Amphibia</taxon>
        <taxon>Batrachia</taxon>
        <taxon>Anura</taxon>
        <taxon>Neobatrachia</taxon>
        <taxon>Hyloidea</taxon>
        <taxon>Dendrobatidae</taxon>
        <taxon>Dendrobatinae</taxon>
        <taxon>Ranitomeya</taxon>
    </lineage>
</organism>
<dbReference type="PROSITE" id="PS50102">
    <property type="entry name" value="RRM"/>
    <property type="match status" value="1"/>
</dbReference>
<feature type="domain" description="RRM" evidence="3">
    <location>
        <begin position="49"/>
        <end position="121"/>
    </location>
</feature>
<proteinExistence type="predicted"/>
<dbReference type="SUPFAM" id="SSF54928">
    <property type="entry name" value="RNA-binding domain, RBD"/>
    <property type="match status" value="1"/>
</dbReference>
<evidence type="ECO:0000256" key="2">
    <source>
        <dbReference type="PROSITE-ProRule" id="PRU00176"/>
    </source>
</evidence>
<dbReference type="Pfam" id="PF00076">
    <property type="entry name" value="RRM_1"/>
    <property type="match status" value="1"/>
</dbReference>
<dbReference type="InterPro" id="IPR034175">
    <property type="entry name" value="SHARP_RRM4"/>
</dbReference>
<evidence type="ECO:0000259" key="3">
    <source>
        <dbReference type="PROSITE" id="PS50102"/>
    </source>
</evidence>
<reference evidence="4" key="1">
    <citation type="submission" date="2023-07" db="EMBL/GenBank/DDBJ databases">
        <authorList>
            <person name="Stuckert A."/>
        </authorList>
    </citation>
    <scope>NUCLEOTIDE SEQUENCE</scope>
</reference>
<dbReference type="Proteomes" id="UP001176940">
    <property type="component" value="Unassembled WGS sequence"/>
</dbReference>
<dbReference type="CDD" id="cd12351">
    <property type="entry name" value="RRM4_SHARP"/>
    <property type="match status" value="1"/>
</dbReference>
<dbReference type="InterPro" id="IPR000504">
    <property type="entry name" value="RRM_dom"/>
</dbReference>
<evidence type="ECO:0000256" key="1">
    <source>
        <dbReference type="ARBA" id="ARBA00022884"/>
    </source>
</evidence>
<dbReference type="SMART" id="SM00360">
    <property type="entry name" value="RRM"/>
    <property type="match status" value="1"/>
</dbReference>
<dbReference type="EMBL" id="CAUEEQ010012414">
    <property type="protein sequence ID" value="CAJ0936543.1"/>
    <property type="molecule type" value="Genomic_DNA"/>
</dbReference>
<keyword evidence="1 2" id="KW-0694">RNA-binding</keyword>
<dbReference type="PANTHER" id="PTHR23189">
    <property type="entry name" value="RNA RECOGNITION MOTIF-CONTAINING"/>
    <property type="match status" value="1"/>
</dbReference>
<dbReference type="InterPro" id="IPR012677">
    <property type="entry name" value="Nucleotide-bd_a/b_plait_sf"/>
</dbReference>
<dbReference type="InterPro" id="IPR035979">
    <property type="entry name" value="RBD_domain_sf"/>
</dbReference>
<sequence length="149" mass="16909">MHDGGKIMSSDLSTLSLRKREEKEEDMADRHSGILESRELGFGKSMPTNCVWIDGLSSSVTEQYLTRHFSRYGPVLKVVYDRFKGMALILYNEIEFAQAAVKETKGRKIGGNVVKVDFANQESQLAFYGSMESSGQDIRDIYEIISERR</sequence>
<keyword evidence="5" id="KW-1185">Reference proteome</keyword>
<protein>
    <recommendedName>
        <fullName evidence="3">RRM domain-containing protein</fullName>
    </recommendedName>
</protein>
<accession>A0ABN9L9A7</accession>
<evidence type="ECO:0000313" key="4">
    <source>
        <dbReference type="EMBL" id="CAJ0936543.1"/>
    </source>
</evidence>
<dbReference type="Gene3D" id="3.30.70.330">
    <property type="match status" value="1"/>
</dbReference>
<gene>
    <name evidence="4" type="ORF">RIMI_LOCUS6771139</name>
</gene>
<evidence type="ECO:0000313" key="5">
    <source>
        <dbReference type="Proteomes" id="UP001176940"/>
    </source>
</evidence>